<dbReference type="Gene3D" id="1.10.3210.10">
    <property type="entry name" value="Hypothetical protein af1432"/>
    <property type="match status" value="1"/>
</dbReference>
<evidence type="ECO:0000313" key="3">
    <source>
        <dbReference type="Proteomes" id="UP000016933"/>
    </source>
</evidence>
<dbReference type="PANTHER" id="PTHR35569:SF1">
    <property type="entry name" value="CYANAMIDE HYDRATASE DDI2-RELATED"/>
    <property type="match status" value="1"/>
</dbReference>
<name>N1PSS2_DOTSN</name>
<sequence>MSKPHQVEYGWTAVPRGRSNVPSEQKARTTNVGVDFDSIWPQTQVVKGAQAYVKEKLPEETYNHSLRVYCYGHTIVSQHFPFWIEQARDQFFETWALTCLFHDIATTEENRDATWLSFEFQGGFIALQQLRLYGAPASQAESVCESIIRHQDPGETGTISRMGQLVQIATEFDNMGWQPYLVDNGVVEQVVKQLPRQKWSSCFAQSIQNEIDAKPWCHTTAIPGFKEAVAGNKLMEPYD</sequence>
<dbReference type="NCBIfam" id="TIGR03401">
    <property type="entry name" value="cyanamide_fam"/>
    <property type="match status" value="1"/>
</dbReference>
<dbReference type="CDD" id="cd00077">
    <property type="entry name" value="HDc"/>
    <property type="match status" value="1"/>
</dbReference>
<dbReference type="EMBL" id="KB446537">
    <property type="protein sequence ID" value="EME46427.1"/>
    <property type="molecule type" value="Genomic_DNA"/>
</dbReference>
<reference evidence="3" key="1">
    <citation type="journal article" date="2012" name="PLoS Genet.">
        <title>The genomes of the fungal plant pathogens Cladosporium fulvum and Dothistroma septosporum reveal adaptation to different hosts and lifestyles but also signatures of common ancestry.</title>
        <authorList>
            <person name="de Wit P.J.G.M."/>
            <person name="van der Burgt A."/>
            <person name="Oekmen B."/>
            <person name="Stergiopoulos I."/>
            <person name="Abd-Elsalam K.A."/>
            <person name="Aerts A.L."/>
            <person name="Bahkali A.H."/>
            <person name="Beenen H.G."/>
            <person name="Chettri P."/>
            <person name="Cox M.P."/>
            <person name="Datema E."/>
            <person name="de Vries R.P."/>
            <person name="Dhillon B."/>
            <person name="Ganley A.R."/>
            <person name="Griffiths S.A."/>
            <person name="Guo Y."/>
            <person name="Hamelin R.C."/>
            <person name="Henrissat B."/>
            <person name="Kabir M.S."/>
            <person name="Jashni M.K."/>
            <person name="Kema G."/>
            <person name="Klaubauf S."/>
            <person name="Lapidus A."/>
            <person name="Levasseur A."/>
            <person name="Lindquist E."/>
            <person name="Mehrabi R."/>
            <person name="Ohm R.A."/>
            <person name="Owen T.J."/>
            <person name="Salamov A."/>
            <person name="Schwelm A."/>
            <person name="Schijlen E."/>
            <person name="Sun H."/>
            <person name="van den Burg H.A."/>
            <person name="van Ham R.C.H.J."/>
            <person name="Zhang S."/>
            <person name="Goodwin S.B."/>
            <person name="Grigoriev I.V."/>
            <person name="Collemare J."/>
            <person name="Bradshaw R.E."/>
        </authorList>
    </citation>
    <scope>NUCLEOTIDE SEQUENCE [LARGE SCALE GENOMIC DNA]</scope>
    <source>
        <strain evidence="3">NZE10 / CBS 128990</strain>
    </source>
</reference>
<dbReference type="Proteomes" id="UP000016933">
    <property type="component" value="Unassembled WGS sequence"/>
</dbReference>
<keyword evidence="3" id="KW-1185">Reference proteome</keyword>
<dbReference type="HOGENOM" id="CLU_079935_0_0_1"/>
<dbReference type="AlphaFoldDB" id="N1PSS2"/>
<dbReference type="InterPro" id="IPR003607">
    <property type="entry name" value="HD/PDEase_dom"/>
</dbReference>
<dbReference type="eggNOG" id="ENOG502QTPD">
    <property type="taxonomic scope" value="Eukaryota"/>
</dbReference>
<gene>
    <name evidence="2" type="ORF">DOTSEDRAFT_86988</name>
</gene>
<dbReference type="OMA" id="QVEEYGW"/>
<feature type="domain" description="HD" evidence="1">
    <location>
        <begin position="61"/>
        <end position="175"/>
    </location>
</feature>
<reference evidence="2 3" key="2">
    <citation type="journal article" date="2012" name="PLoS Pathog.">
        <title>Diverse lifestyles and strategies of plant pathogenesis encoded in the genomes of eighteen Dothideomycetes fungi.</title>
        <authorList>
            <person name="Ohm R.A."/>
            <person name="Feau N."/>
            <person name="Henrissat B."/>
            <person name="Schoch C.L."/>
            <person name="Horwitz B.A."/>
            <person name="Barry K.W."/>
            <person name="Condon B.J."/>
            <person name="Copeland A.C."/>
            <person name="Dhillon B."/>
            <person name="Glaser F."/>
            <person name="Hesse C.N."/>
            <person name="Kosti I."/>
            <person name="LaButti K."/>
            <person name="Lindquist E.A."/>
            <person name="Lucas S."/>
            <person name="Salamov A.A."/>
            <person name="Bradshaw R.E."/>
            <person name="Ciuffetti L."/>
            <person name="Hamelin R.C."/>
            <person name="Kema G.H.J."/>
            <person name="Lawrence C."/>
            <person name="Scott J.A."/>
            <person name="Spatafora J.W."/>
            <person name="Turgeon B.G."/>
            <person name="de Wit P.J.G.M."/>
            <person name="Zhong S."/>
            <person name="Goodwin S.B."/>
            <person name="Grigoriev I.V."/>
        </authorList>
    </citation>
    <scope>NUCLEOTIDE SEQUENCE [LARGE SCALE GENOMIC DNA]</scope>
    <source>
        <strain evidence="3">NZE10 / CBS 128990</strain>
    </source>
</reference>
<evidence type="ECO:0000313" key="2">
    <source>
        <dbReference type="EMBL" id="EME46427.1"/>
    </source>
</evidence>
<evidence type="ECO:0000259" key="1">
    <source>
        <dbReference type="PROSITE" id="PS51831"/>
    </source>
</evidence>
<dbReference type="Pfam" id="PF01966">
    <property type="entry name" value="HD"/>
    <property type="match status" value="1"/>
</dbReference>
<proteinExistence type="predicted"/>
<dbReference type="SUPFAM" id="SSF109604">
    <property type="entry name" value="HD-domain/PDEase-like"/>
    <property type="match status" value="1"/>
</dbReference>
<organism evidence="2 3">
    <name type="scientific">Dothistroma septosporum (strain NZE10 / CBS 128990)</name>
    <name type="common">Red band needle blight fungus</name>
    <name type="synonym">Mycosphaerella pini</name>
    <dbReference type="NCBI Taxonomy" id="675120"/>
    <lineage>
        <taxon>Eukaryota</taxon>
        <taxon>Fungi</taxon>
        <taxon>Dikarya</taxon>
        <taxon>Ascomycota</taxon>
        <taxon>Pezizomycotina</taxon>
        <taxon>Dothideomycetes</taxon>
        <taxon>Dothideomycetidae</taxon>
        <taxon>Mycosphaerellales</taxon>
        <taxon>Mycosphaerellaceae</taxon>
        <taxon>Dothistroma</taxon>
    </lineage>
</organism>
<dbReference type="InterPro" id="IPR017771">
    <property type="entry name" value="Cyanamide_hydratase_HD"/>
</dbReference>
<dbReference type="PROSITE" id="PS51831">
    <property type="entry name" value="HD"/>
    <property type="match status" value="1"/>
</dbReference>
<protein>
    <recommendedName>
        <fullName evidence="1">HD domain-containing protein</fullName>
    </recommendedName>
</protein>
<accession>N1PSS2</accession>
<dbReference type="InterPro" id="IPR006674">
    <property type="entry name" value="HD_domain"/>
</dbReference>
<dbReference type="OrthoDB" id="409121at2759"/>
<dbReference type="PANTHER" id="PTHR35569">
    <property type="entry name" value="CYANAMIDE HYDRATASE DDI2-RELATED"/>
    <property type="match status" value="1"/>
</dbReference>